<proteinExistence type="predicted"/>
<sequence length="98" mass="11512">MELDMIGFNIPRPTRYMHDAQLIRRQVRVCIPDVAESMIEQCQKTTRHDTAIYANYKSSQLGRRTLQSEVVKREMEMLFLNAGLKLDGFHTERQQITI</sequence>
<name>G2YBT1_BOTF4</name>
<evidence type="ECO:0000313" key="1">
    <source>
        <dbReference type="EMBL" id="CCD34672.1"/>
    </source>
</evidence>
<accession>G2YBT1</accession>
<dbReference type="EMBL" id="FQ790313">
    <property type="protein sequence ID" value="CCD34672.1"/>
    <property type="molecule type" value="Genomic_DNA"/>
</dbReference>
<gene>
    <name evidence="1" type="ORF">BofuT4_uP100760.1</name>
</gene>
<protein>
    <submittedName>
        <fullName evidence="1">Uncharacterized protein</fullName>
    </submittedName>
</protein>
<organism evidence="1 2">
    <name type="scientific">Botryotinia fuckeliana (strain T4)</name>
    <name type="common">Noble rot fungus</name>
    <name type="synonym">Botrytis cinerea</name>
    <dbReference type="NCBI Taxonomy" id="999810"/>
    <lineage>
        <taxon>Eukaryota</taxon>
        <taxon>Fungi</taxon>
        <taxon>Dikarya</taxon>
        <taxon>Ascomycota</taxon>
        <taxon>Pezizomycotina</taxon>
        <taxon>Leotiomycetes</taxon>
        <taxon>Helotiales</taxon>
        <taxon>Sclerotiniaceae</taxon>
        <taxon>Botrytis</taxon>
    </lineage>
</organism>
<dbReference type="Proteomes" id="UP000008177">
    <property type="component" value="Unplaced contigs"/>
</dbReference>
<dbReference type="InParanoid" id="G2YBT1"/>
<reference evidence="2" key="1">
    <citation type="journal article" date="2011" name="PLoS Genet.">
        <title>Genomic analysis of the necrotrophic fungal pathogens Sclerotinia sclerotiorum and Botrytis cinerea.</title>
        <authorList>
            <person name="Amselem J."/>
            <person name="Cuomo C.A."/>
            <person name="van Kan J.A."/>
            <person name="Viaud M."/>
            <person name="Benito E.P."/>
            <person name="Couloux A."/>
            <person name="Coutinho P.M."/>
            <person name="de Vries R.P."/>
            <person name="Dyer P.S."/>
            <person name="Fillinger S."/>
            <person name="Fournier E."/>
            <person name="Gout L."/>
            <person name="Hahn M."/>
            <person name="Kohn L."/>
            <person name="Lapalu N."/>
            <person name="Plummer K.M."/>
            <person name="Pradier J.M."/>
            <person name="Quevillon E."/>
            <person name="Sharon A."/>
            <person name="Simon A."/>
            <person name="ten Have A."/>
            <person name="Tudzynski B."/>
            <person name="Tudzynski P."/>
            <person name="Wincker P."/>
            <person name="Andrew M."/>
            <person name="Anthouard V."/>
            <person name="Beever R.E."/>
            <person name="Beffa R."/>
            <person name="Benoit I."/>
            <person name="Bouzid O."/>
            <person name="Brault B."/>
            <person name="Chen Z."/>
            <person name="Choquer M."/>
            <person name="Collemare J."/>
            <person name="Cotton P."/>
            <person name="Danchin E.G."/>
            <person name="Da Silva C."/>
            <person name="Gautier A."/>
            <person name="Giraud C."/>
            <person name="Giraud T."/>
            <person name="Gonzalez C."/>
            <person name="Grossetete S."/>
            <person name="Guldener U."/>
            <person name="Henrissat B."/>
            <person name="Howlett B.J."/>
            <person name="Kodira C."/>
            <person name="Kretschmer M."/>
            <person name="Lappartient A."/>
            <person name="Leroch M."/>
            <person name="Levis C."/>
            <person name="Mauceli E."/>
            <person name="Neuveglise C."/>
            <person name="Oeser B."/>
            <person name="Pearson M."/>
            <person name="Poulain J."/>
            <person name="Poussereau N."/>
            <person name="Quesneville H."/>
            <person name="Rascle C."/>
            <person name="Schumacher J."/>
            <person name="Segurens B."/>
            <person name="Sexton A."/>
            <person name="Silva E."/>
            <person name="Sirven C."/>
            <person name="Soanes D.M."/>
            <person name="Talbot N.J."/>
            <person name="Templeton M."/>
            <person name="Yandava C."/>
            <person name="Yarden O."/>
            <person name="Zeng Q."/>
            <person name="Rollins J.A."/>
            <person name="Lebrun M.H."/>
            <person name="Dickman M."/>
        </authorList>
    </citation>
    <scope>NUCLEOTIDE SEQUENCE [LARGE SCALE GENOMIC DNA]</scope>
    <source>
        <strain evidence="2">T4</strain>
    </source>
</reference>
<dbReference type="AlphaFoldDB" id="G2YBT1"/>
<dbReference type="HOGENOM" id="CLU_2333391_0_0_1"/>
<evidence type="ECO:0000313" key="2">
    <source>
        <dbReference type="Proteomes" id="UP000008177"/>
    </source>
</evidence>